<dbReference type="Gene3D" id="3.40.50.1010">
    <property type="entry name" value="5'-nuclease"/>
    <property type="match status" value="1"/>
</dbReference>
<keyword evidence="2" id="KW-1185">Reference proteome</keyword>
<name>A0ABV5QF93_9ACTN</name>
<dbReference type="SUPFAM" id="SSF88723">
    <property type="entry name" value="PIN domain-like"/>
    <property type="match status" value="1"/>
</dbReference>
<evidence type="ECO:0000313" key="1">
    <source>
        <dbReference type="EMBL" id="MFB9534175.1"/>
    </source>
</evidence>
<dbReference type="Proteomes" id="UP001589646">
    <property type="component" value="Unassembled WGS sequence"/>
</dbReference>
<reference evidence="1 2" key="1">
    <citation type="submission" date="2024-09" db="EMBL/GenBank/DDBJ databases">
        <authorList>
            <person name="Sun Q."/>
            <person name="Mori K."/>
        </authorList>
    </citation>
    <scope>NUCLEOTIDE SEQUENCE [LARGE SCALE GENOMIC DNA]</scope>
    <source>
        <strain evidence="1 2">JCM 3323</strain>
    </source>
</reference>
<dbReference type="InterPro" id="IPR029060">
    <property type="entry name" value="PIN-like_dom_sf"/>
</dbReference>
<dbReference type="EMBL" id="JBHMCE010000024">
    <property type="protein sequence ID" value="MFB9534175.1"/>
    <property type="molecule type" value="Genomic_DNA"/>
</dbReference>
<organism evidence="1 2">
    <name type="scientific">Nonomuraea roseola</name>
    <dbReference type="NCBI Taxonomy" id="46179"/>
    <lineage>
        <taxon>Bacteria</taxon>
        <taxon>Bacillati</taxon>
        <taxon>Actinomycetota</taxon>
        <taxon>Actinomycetes</taxon>
        <taxon>Streptosporangiales</taxon>
        <taxon>Streptosporangiaceae</taxon>
        <taxon>Nonomuraea</taxon>
    </lineage>
</organism>
<proteinExistence type="predicted"/>
<dbReference type="RefSeq" id="WP_346119756.1">
    <property type="nucleotide sequence ID" value="NZ_BAAAXC010000009.1"/>
</dbReference>
<comment type="caution">
    <text evidence="1">The sequence shown here is derived from an EMBL/GenBank/DDBJ whole genome shotgun (WGS) entry which is preliminary data.</text>
</comment>
<evidence type="ECO:0000313" key="2">
    <source>
        <dbReference type="Proteomes" id="UP001589646"/>
    </source>
</evidence>
<accession>A0ABV5QF93</accession>
<sequence>MSDFSPTPHILDSTILVDVARGDADLIGFLQDFDRAGQALVIPSLAAAGALLESQGLPDAQPLLAGLAAFERTTVAPLDGIHQAAKLADMMAVTGLGPYDAHVAAIADVAICPILTLNAAHWDAPSRALAQPLTIVEIAEPDE</sequence>
<gene>
    <name evidence="1" type="ORF">ACFFRN_46935</name>
</gene>
<protein>
    <submittedName>
        <fullName evidence="1">Uncharacterized protein</fullName>
    </submittedName>
</protein>